<sequence>MESCITKNPTRVTPIVNINTTVPDGYFRKWYNLDEEDQKSRSHVFTPYTIHYKCQNMLPSFVDCIQGDVEECYVRYPGSNIVPQLTEGQSRFYLLGKRRQTNDFGSPPNKQARFEQVYAGQESDNDSIMEVETTNPQSLDLKPILPLQKSSMCEIIPIYSWSEPHEQKQMQVNINIIQDLDLQKFSQVNAKVQYFGLNRNNYNLQYIYWEKSTHSFVFLFNKKYKIPWILKQIIYVRDNKRLKWDAWRPMVNNKRLHIDKLVAIKHLLFGISYVNQTFFYVDQQLNVFSAHRFERSYLFEPSDFDPSFIYKLVKINYRVSQFLFYISSDHLPKN</sequence>
<protein>
    <submittedName>
        <fullName evidence="1">Uncharacterized protein</fullName>
    </submittedName>
</protein>
<organism evidence="1 2">
    <name type="scientific">Thelohanellus kitauei</name>
    <name type="common">Myxosporean</name>
    <dbReference type="NCBI Taxonomy" id="669202"/>
    <lineage>
        <taxon>Eukaryota</taxon>
        <taxon>Metazoa</taxon>
        <taxon>Cnidaria</taxon>
        <taxon>Myxozoa</taxon>
        <taxon>Myxosporea</taxon>
        <taxon>Bivalvulida</taxon>
        <taxon>Platysporina</taxon>
        <taxon>Myxobolidae</taxon>
        <taxon>Thelohanellus</taxon>
    </lineage>
</organism>
<accession>A0A0C2MSL4</accession>
<keyword evidence="2" id="KW-1185">Reference proteome</keyword>
<reference evidence="1 2" key="1">
    <citation type="journal article" date="2014" name="Genome Biol. Evol.">
        <title>The genome of the myxosporean Thelohanellus kitauei shows adaptations to nutrient acquisition within its fish host.</title>
        <authorList>
            <person name="Yang Y."/>
            <person name="Xiong J."/>
            <person name="Zhou Z."/>
            <person name="Huo F."/>
            <person name="Miao W."/>
            <person name="Ran C."/>
            <person name="Liu Y."/>
            <person name="Zhang J."/>
            <person name="Feng J."/>
            <person name="Wang M."/>
            <person name="Wang M."/>
            <person name="Wang L."/>
            <person name="Yao B."/>
        </authorList>
    </citation>
    <scope>NUCLEOTIDE SEQUENCE [LARGE SCALE GENOMIC DNA]</scope>
    <source>
        <strain evidence="1">Wuqing</strain>
    </source>
</reference>
<gene>
    <name evidence="1" type="ORF">RF11_15860</name>
</gene>
<comment type="caution">
    <text evidence="1">The sequence shown here is derived from an EMBL/GenBank/DDBJ whole genome shotgun (WGS) entry which is preliminary data.</text>
</comment>
<dbReference type="AlphaFoldDB" id="A0A0C2MSL4"/>
<dbReference type="EMBL" id="JWZT01002099">
    <property type="protein sequence ID" value="KII70291.1"/>
    <property type="molecule type" value="Genomic_DNA"/>
</dbReference>
<dbReference type="Proteomes" id="UP000031668">
    <property type="component" value="Unassembled WGS sequence"/>
</dbReference>
<proteinExistence type="predicted"/>
<name>A0A0C2MSL4_THEKT</name>
<evidence type="ECO:0000313" key="1">
    <source>
        <dbReference type="EMBL" id="KII70291.1"/>
    </source>
</evidence>
<evidence type="ECO:0000313" key="2">
    <source>
        <dbReference type="Proteomes" id="UP000031668"/>
    </source>
</evidence>